<evidence type="ECO:0000313" key="2">
    <source>
        <dbReference type="EMBL" id="EPX64252.1"/>
    </source>
</evidence>
<evidence type="ECO:0000313" key="3">
    <source>
        <dbReference type="Proteomes" id="UP000011682"/>
    </source>
</evidence>
<accession>S9PP55</accession>
<gene>
    <name evidence="2" type="ORF">D187_005386</name>
</gene>
<keyword evidence="3" id="KW-1185">Reference proteome</keyword>
<comment type="caution">
    <text evidence="2">The sequence shown here is derived from an EMBL/GenBank/DDBJ whole genome shotgun (WGS) entry which is preliminary data.</text>
</comment>
<feature type="region of interest" description="Disordered" evidence="1">
    <location>
        <begin position="1"/>
        <end position="30"/>
    </location>
</feature>
<name>S9PP55_CYSF2</name>
<sequence length="46" mass="5086">MQRKIRATGACHGGLRGRRRKGLQRGLQKSHTGVNLVPRVLVLRGP</sequence>
<evidence type="ECO:0000256" key="1">
    <source>
        <dbReference type="SAM" id="MobiDB-lite"/>
    </source>
</evidence>
<dbReference type="EMBL" id="ANAH02000004">
    <property type="protein sequence ID" value="EPX64252.1"/>
    <property type="molecule type" value="Genomic_DNA"/>
</dbReference>
<reference evidence="2" key="1">
    <citation type="submission" date="2013-05" db="EMBL/GenBank/DDBJ databases">
        <title>Genome assembly of Cystobacter fuscus DSM 2262.</title>
        <authorList>
            <person name="Sharma G."/>
            <person name="Khatri I."/>
            <person name="Kaur C."/>
            <person name="Mayilraj S."/>
            <person name="Subramanian S."/>
        </authorList>
    </citation>
    <scope>NUCLEOTIDE SEQUENCE [LARGE SCALE GENOMIC DNA]</scope>
    <source>
        <strain evidence="2">DSM 2262</strain>
    </source>
</reference>
<organism evidence="2 3">
    <name type="scientific">Cystobacter fuscus (strain ATCC 25194 / DSM 2262 / NBRC 100088 / M29)</name>
    <dbReference type="NCBI Taxonomy" id="1242864"/>
    <lineage>
        <taxon>Bacteria</taxon>
        <taxon>Pseudomonadati</taxon>
        <taxon>Myxococcota</taxon>
        <taxon>Myxococcia</taxon>
        <taxon>Myxococcales</taxon>
        <taxon>Cystobacterineae</taxon>
        <taxon>Archangiaceae</taxon>
        <taxon>Cystobacter</taxon>
    </lineage>
</organism>
<protein>
    <submittedName>
        <fullName evidence="2">Uncharacterized protein</fullName>
    </submittedName>
</protein>
<dbReference type="Proteomes" id="UP000011682">
    <property type="component" value="Unassembled WGS sequence"/>
</dbReference>
<proteinExistence type="predicted"/>
<dbReference type="AlphaFoldDB" id="S9PP55"/>